<gene>
    <name evidence="1" type="ORF">CYJ26_05790</name>
</gene>
<accession>A0A2I1KTE1</accession>
<dbReference type="Proteomes" id="UP000234778">
    <property type="component" value="Unassembled WGS sequence"/>
</dbReference>
<evidence type="ECO:0000313" key="1">
    <source>
        <dbReference type="EMBL" id="PKY98892.1"/>
    </source>
</evidence>
<protein>
    <submittedName>
        <fullName evidence="1">DUF2800 domain-containing protein</fullName>
    </submittedName>
</protein>
<reference evidence="1 2" key="1">
    <citation type="submission" date="2017-12" db="EMBL/GenBank/DDBJ databases">
        <title>Phylogenetic diversity of female urinary microbiome.</title>
        <authorList>
            <person name="Thomas-White K."/>
            <person name="Wolfe A.J."/>
        </authorList>
    </citation>
    <scope>NUCLEOTIDE SEQUENCE [LARGE SCALE GENOMIC DNA]</scope>
    <source>
        <strain evidence="1 2">UMB0319</strain>
    </source>
</reference>
<dbReference type="AlphaFoldDB" id="A0A2I1KTE1"/>
<proteinExistence type="predicted"/>
<dbReference type="InterPro" id="IPR021229">
    <property type="entry name" value="DUF2800"/>
</dbReference>
<dbReference type="RefSeq" id="WP_101638109.1">
    <property type="nucleotide sequence ID" value="NZ_JAWHHX010000003.1"/>
</dbReference>
<comment type="caution">
    <text evidence="1">The sequence shown here is derived from an EMBL/GenBank/DDBJ whole genome shotgun (WGS) entry which is preliminary data.</text>
</comment>
<organism evidence="1 2">
    <name type="scientific">Actinomyces urogenitalis</name>
    <dbReference type="NCBI Taxonomy" id="103621"/>
    <lineage>
        <taxon>Bacteria</taxon>
        <taxon>Bacillati</taxon>
        <taxon>Actinomycetota</taxon>
        <taxon>Actinomycetes</taxon>
        <taxon>Actinomycetales</taxon>
        <taxon>Actinomycetaceae</taxon>
        <taxon>Actinomyces</taxon>
    </lineage>
</organism>
<evidence type="ECO:0000313" key="2">
    <source>
        <dbReference type="Proteomes" id="UP000234778"/>
    </source>
</evidence>
<sequence>MPDSHALLSASSAHRWLHCPPSALATDGVADAPSDAALQGTAAHALAEYKLLRFLKRRAKRPTSEWIDEEMEGYTDDYVQFVAQHLESAREHCTNPQVYVEQRLDYSHLAPGGFGTGDCVIVAEPTLQVIDLKYGMGVEVSPVENPQLMLYGLGALAAFDALHNIEEVALSIFQPRRANVETWTISTQDLITWGENTVKPIADLAARGEGEYAAGSWCQFCRIASTCRARAEANLALAKHEFAPPAELSVAEVADVLAKIPELKAWASDVEAWALAKARAGTQIPGFKVAAGRSIRKYTDEAAVAEAAKAAGYSDIWDKRLIGITAMERLMGKRAFTETLGDLVIKPEGKPTLVPESDKRPALHRVSAATDFTNTNNN</sequence>
<dbReference type="GeneID" id="81708441"/>
<dbReference type="Pfam" id="PF10926">
    <property type="entry name" value="DUF2800"/>
    <property type="match status" value="1"/>
</dbReference>
<dbReference type="EMBL" id="PKHA01000004">
    <property type="protein sequence ID" value="PKY98892.1"/>
    <property type="molecule type" value="Genomic_DNA"/>
</dbReference>
<name>A0A2I1KTE1_9ACTO</name>